<organism evidence="1 2">
    <name type="scientific">Serinibacter arcticus</name>
    <dbReference type="NCBI Taxonomy" id="1655435"/>
    <lineage>
        <taxon>Bacteria</taxon>
        <taxon>Bacillati</taxon>
        <taxon>Actinomycetota</taxon>
        <taxon>Actinomycetes</taxon>
        <taxon>Micrococcales</taxon>
        <taxon>Beutenbergiaceae</taxon>
        <taxon>Serinibacter</taxon>
    </lineage>
</organism>
<sequence length="96" mass="10458">MTQTLLGQDDAQPILDLASQRLGEGWSIFTCAVPVESRITGLLGSSTAFDIGPLIQSVENLGWRLDQLDHVAVDKSPGHTEVRAQLLFRRVADRAS</sequence>
<comment type="caution">
    <text evidence="1">The sequence shown here is derived from an EMBL/GenBank/DDBJ whole genome shotgun (WGS) entry which is preliminary data.</text>
</comment>
<evidence type="ECO:0000313" key="2">
    <source>
        <dbReference type="Proteomes" id="UP000245166"/>
    </source>
</evidence>
<dbReference type="Proteomes" id="UP000245166">
    <property type="component" value="Unassembled WGS sequence"/>
</dbReference>
<evidence type="ECO:0000313" key="1">
    <source>
        <dbReference type="EMBL" id="PWD51480.1"/>
    </source>
</evidence>
<name>A0A2U1ZX11_9MICO</name>
<dbReference type="AlphaFoldDB" id="A0A2U1ZX11"/>
<dbReference type="EMBL" id="PYHR01000002">
    <property type="protein sequence ID" value="PWD51480.1"/>
    <property type="molecule type" value="Genomic_DNA"/>
</dbReference>
<keyword evidence="2" id="KW-1185">Reference proteome</keyword>
<proteinExistence type="predicted"/>
<accession>A0A2U1ZX11</accession>
<dbReference type="RefSeq" id="WP_109229861.1">
    <property type="nucleotide sequence ID" value="NZ_PYHR01000002.1"/>
</dbReference>
<protein>
    <submittedName>
        <fullName evidence="1">Uncharacterized protein</fullName>
    </submittedName>
</protein>
<gene>
    <name evidence="1" type="ORF">C8046_13270</name>
</gene>
<reference evidence="1 2" key="1">
    <citation type="submission" date="2018-03" db="EMBL/GenBank/DDBJ databases">
        <title>Genome assembly of novel Miniimonas species PCH200.</title>
        <authorList>
            <person name="Thakur V."/>
            <person name="Kumar V."/>
            <person name="Singh D."/>
        </authorList>
    </citation>
    <scope>NUCLEOTIDE SEQUENCE [LARGE SCALE GENOMIC DNA]</scope>
    <source>
        <strain evidence="1 2">PCH200</strain>
    </source>
</reference>